<organism evidence="2 3">
    <name type="scientific">Desulfurococcus amylolyticus (strain DSM 18924 / JCM 16383 / VKM B-2413 / 1221n)</name>
    <name type="common">Desulfurococcus kamchatkensis</name>
    <dbReference type="NCBI Taxonomy" id="490899"/>
    <lineage>
        <taxon>Archaea</taxon>
        <taxon>Thermoproteota</taxon>
        <taxon>Thermoprotei</taxon>
        <taxon>Desulfurococcales</taxon>
        <taxon>Desulfurococcaceae</taxon>
        <taxon>Desulfurococcus</taxon>
    </lineage>
</organism>
<accession>B8D5A8</accession>
<name>B8D5A8_DESA1</name>
<evidence type="ECO:0000313" key="2">
    <source>
        <dbReference type="EMBL" id="ACL11289.1"/>
    </source>
</evidence>
<dbReference type="STRING" id="490899.DKAM_0963"/>
<keyword evidence="1" id="KW-0812">Transmembrane</keyword>
<proteinExistence type="predicted"/>
<reference evidence="2 3" key="1">
    <citation type="journal article" date="2009" name="J. Bacteriol.">
        <title>Complete genome sequence of the anaerobic, protein-degrading hyperthermophilic crenarchaeon Desulfurococcus kamchatkensis.</title>
        <authorList>
            <person name="Ravin N.V."/>
            <person name="Mardanov A.V."/>
            <person name="Beletsky A.V."/>
            <person name="Kublanov I.V."/>
            <person name="Kolganova T.V."/>
            <person name="Lebedinsky A.V."/>
            <person name="Chernyh N.A."/>
            <person name="Bonch-Osmolovskaya E.A."/>
            <person name="Skryabin K.G."/>
        </authorList>
    </citation>
    <scope>NUCLEOTIDE SEQUENCE [LARGE SCALE GENOMIC DNA]</scope>
    <source>
        <strain evidence="3">DSM 18924 / JCM 16383 / VKM B-2413 / 1221n</strain>
    </source>
</reference>
<feature type="transmembrane region" description="Helical" evidence="1">
    <location>
        <begin position="157"/>
        <end position="176"/>
    </location>
</feature>
<dbReference type="HOGENOM" id="CLU_1465175_0_0_2"/>
<sequence>MRGMMTRYLPLASVIIPLICILASMAYSPWFNIFGNALSDLGHAVKSSVAPLFNIGLVFGGLSAYTTAIVSQRIDKHYNMALMYTGVSLILVGVFDEVYGLLHFIVSVLFFIGIALFLLLANLKEKMKIVKLYSAMALVVIIMVWAIHFTYRVPRGAAIPEITSVALFAPVYLYIYW</sequence>
<dbReference type="PANTHER" id="PTHR42241:SF2">
    <property type="entry name" value="HYPOTHETICAL MEMBRANE PROTEIN, CONSERVED, DUF998 FAMILY"/>
    <property type="match status" value="1"/>
</dbReference>
<feature type="transmembrane region" description="Helical" evidence="1">
    <location>
        <begin position="77"/>
        <end position="95"/>
    </location>
</feature>
<dbReference type="eggNOG" id="arCOG02008">
    <property type="taxonomic scope" value="Archaea"/>
</dbReference>
<feature type="transmembrane region" description="Helical" evidence="1">
    <location>
        <begin position="50"/>
        <end position="70"/>
    </location>
</feature>
<evidence type="ECO:0008006" key="4">
    <source>
        <dbReference type="Google" id="ProtNLM"/>
    </source>
</evidence>
<evidence type="ECO:0000313" key="3">
    <source>
        <dbReference type="Proteomes" id="UP000006903"/>
    </source>
</evidence>
<dbReference type="InterPro" id="IPR009339">
    <property type="entry name" value="DUF998"/>
</dbReference>
<dbReference type="PANTHER" id="PTHR42241">
    <property type="entry name" value="HYPOTHETICAL MEMBRANE PROTEIN, CONSERVED, DUF998 FAMILY"/>
    <property type="match status" value="1"/>
</dbReference>
<feature type="transmembrane region" description="Helical" evidence="1">
    <location>
        <begin position="132"/>
        <end position="151"/>
    </location>
</feature>
<keyword evidence="1" id="KW-0472">Membrane</keyword>
<dbReference type="AlphaFoldDB" id="B8D5A8"/>
<keyword evidence="1" id="KW-1133">Transmembrane helix</keyword>
<dbReference type="Proteomes" id="UP000006903">
    <property type="component" value="Chromosome"/>
</dbReference>
<gene>
    <name evidence="2" type="ordered locus">DKAM_0963</name>
</gene>
<dbReference type="KEGG" id="dka:DKAM_0963"/>
<protein>
    <recommendedName>
        <fullName evidence="4">DUF998 domain-containing protein</fullName>
    </recommendedName>
</protein>
<feature type="transmembrane region" description="Helical" evidence="1">
    <location>
        <begin position="101"/>
        <end position="120"/>
    </location>
</feature>
<dbReference type="Pfam" id="PF06197">
    <property type="entry name" value="DUF998"/>
    <property type="match status" value="1"/>
</dbReference>
<dbReference type="EMBL" id="CP001140">
    <property type="protein sequence ID" value="ACL11289.1"/>
    <property type="molecule type" value="Genomic_DNA"/>
</dbReference>
<evidence type="ECO:0000256" key="1">
    <source>
        <dbReference type="SAM" id="Phobius"/>
    </source>
</evidence>